<sequence length="182" mass="19201">MDPTADRSPRHSPANRRCRRSSGGGDGGGGERDAVGQGEPELCFSPTSTVSHVRRRNDDAGARRNAAEAGPAMARSYRARSSGSASVAYAAWSRMKSSSPAAPAPAPASGCTSLARRRSIVLSSSEAEFLPNSLAGELPWLRHESQPVLLKLRWSSVSRSESDNGLEYVALFTGDVLSLDSG</sequence>
<dbReference type="AlphaFoldDB" id="A0A0E0E6F0"/>
<dbReference type="EnsemblPlants" id="OMERI06G27570.1">
    <property type="protein sequence ID" value="OMERI06G27570.1"/>
    <property type="gene ID" value="OMERI06G27570"/>
</dbReference>
<evidence type="ECO:0000313" key="3">
    <source>
        <dbReference type="Proteomes" id="UP000008021"/>
    </source>
</evidence>
<evidence type="ECO:0000313" key="2">
    <source>
        <dbReference type="EnsemblPlants" id="OMERI06G27570.1"/>
    </source>
</evidence>
<reference evidence="2" key="1">
    <citation type="submission" date="2015-04" db="UniProtKB">
        <authorList>
            <consortium name="EnsemblPlants"/>
        </authorList>
    </citation>
    <scope>IDENTIFICATION</scope>
</reference>
<dbReference type="HOGENOM" id="CLU_1484274_0_0_1"/>
<feature type="compositionally biased region" description="Low complexity" evidence="1">
    <location>
        <begin position="67"/>
        <end position="81"/>
    </location>
</feature>
<evidence type="ECO:0000256" key="1">
    <source>
        <dbReference type="SAM" id="MobiDB-lite"/>
    </source>
</evidence>
<organism evidence="2">
    <name type="scientific">Oryza meridionalis</name>
    <dbReference type="NCBI Taxonomy" id="40149"/>
    <lineage>
        <taxon>Eukaryota</taxon>
        <taxon>Viridiplantae</taxon>
        <taxon>Streptophyta</taxon>
        <taxon>Embryophyta</taxon>
        <taxon>Tracheophyta</taxon>
        <taxon>Spermatophyta</taxon>
        <taxon>Magnoliopsida</taxon>
        <taxon>Liliopsida</taxon>
        <taxon>Poales</taxon>
        <taxon>Poaceae</taxon>
        <taxon>BOP clade</taxon>
        <taxon>Oryzoideae</taxon>
        <taxon>Oryzeae</taxon>
        <taxon>Oryzinae</taxon>
        <taxon>Oryza</taxon>
    </lineage>
</organism>
<proteinExistence type="predicted"/>
<protein>
    <submittedName>
        <fullName evidence="2">Uncharacterized protein</fullName>
    </submittedName>
</protein>
<name>A0A0E0E6F0_9ORYZ</name>
<feature type="compositionally biased region" description="Basic and acidic residues" evidence="1">
    <location>
        <begin position="56"/>
        <end position="66"/>
    </location>
</feature>
<feature type="region of interest" description="Disordered" evidence="1">
    <location>
        <begin position="1"/>
        <end position="81"/>
    </location>
</feature>
<reference evidence="2" key="2">
    <citation type="submission" date="2018-05" db="EMBL/GenBank/DDBJ databases">
        <title>OmerRS3 (Oryza meridionalis Reference Sequence Version 3).</title>
        <authorList>
            <person name="Zhang J."/>
            <person name="Kudrna D."/>
            <person name="Lee S."/>
            <person name="Talag J."/>
            <person name="Welchert J."/>
            <person name="Wing R.A."/>
        </authorList>
    </citation>
    <scope>NUCLEOTIDE SEQUENCE [LARGE SCALE GENOMIC DNA]</scope>
    <source>
        <strain evidence="2">cv. OR44</strain>
    </source>
</reference>
<keyword evidence="3" id="KW-1185">Reference proteome</keyword>
<dbReference type="Proteomes" id="UP000008021">
    <property type="component" value="Chromosome 6"/>
</dbReference>
<accession>A0A0E0E6F0</accession>
<dbReference type="Gramene" id="OMERI06G27570.1">
    <property type="protein sequence ID" value="OMERI06G27570.1"/>
    <property type="gene ID" value="OMERI06G27570"/>
</dbReference>